<organism evidence="2 3">
    <name type="scientific">Pseudonocardia tropica</name>
    <dbReference type="NCBI Taxonomy" id="681289"/>
    <lineage>
        <taxon>Bacteria</taxon>
        <taxon>Bacillati</taxon>
        <taxon>Actinomycetota</taxon>
        <taxon>Actinomycetes</taxon>
        <taxon>Pseudonocardiales</taxon>
        <taxon>Pseudonocardiaceae</taxon>
        <taxon>Pseudonocardia</taxon>
    </lineage>
</organism>
<comment type="caution">
    <text evidence="2">The sequence shown here is derived from an EMBL/GenBank/DDBJ whole genome shotgun (WGS) entry which is preliminary data.</text>
</comment>
<sequence length="74" mass="8038">MDGHDPQVLQMADVADRWVVRCDCGCGVLTQYASRDEAEDAAERARAEIDPPTGPEPAIDDVIEDDGGRAPERI</sequence>
<keyword evidence="3" id="KW-1185">Reference proteome</keyword>
<accession>A0ABV1JVN3</accession>
<dbReference type="RefSeq" id="WP_345649373.1">
    <property type="nucleotide sequence ID" value="NZ_BAABLY010000061.1"/>
</dbReference>
<proteinExistence type="predicted"/>
<protein>
    <recommendedName>
        <fullName evidence="4">DUF2188 domain-containing protein</fullName>
    </recommendedName>
</protein>
<reference evidence="2 3" key="1">
    <citation type="submission" date="2024-03" db="EMBL/GenBank/DDBJ databases">
        <title>Draft genome sequence of Pseudonocardia tropica JCM 19149.</title>
        <authorList>
            <person name="Butdee W."/>
            <person name="Duangmal K."/>
        </authorList>
    </citation>
    <scope>NUCLEOTIDE SEQUENCE [LARGE SCALE GENOMIC DNA]</scope>
    <source>
        <strain evidence="2 3">JCM 19149</strain>
    </source>
</reference>
<feature type="region of interest" description="Disordered" evidence="1">
    <location>
        <begin position="35"/>
        <end position="74"/>
    </location>
</feature>
<gene>
    <name evidence="2" type="ORF">WHI96_10345</name>
</gene>
<evidence type="ECO:0000313" key="2">
    <source>
        <dbReference type="EMBL" id="MEQ3539222.1"/>
    </source>
</evidence>
<evidence type="ECO:0000313" key="3">
    <source>
        <dbReference type="Proteomes" id="UP001464923"/>
    </source>
</evidence>
<dbReference type="EMBL" id="JBEDNP010000005">
    <property type="protein sequence ID" value="MEQ3539222.1"/>
    <property type="molecule type" value="Genomic_DNA"/>
</dbReference>
<evidence type="ECO:0008006" key="4">
    <source>
        <dbReference type="Google" id="ProtNLM"/>
    </source>
</evidence>
<name>A0ABV1JVN3_9PSEU</name>
<dbReference type="Proteomes" id="UP001464923">
    <property type="component" value="Unassembled WGS sequence"/>
</dbReference>
<evidence type="ECO:0000256" key="1">
    <source>
        <dbReference type="SAM" id="MobiDB-lite"/>
    </source>
</evidence>